<reference evidence="2 3" key="1">
    <citation type="submission" date="2019-05" db="EMBL/GenBank/DDBJ databases">
        <title>Genomes sequences of two Nocardia cyriacigeorgica environmental isolates, type strains Nocardia asteroides ATCC 19247 and Nocardia cyriacigeorgica DSM 44484.</title>
        <authorList>
            <person name="Vautrin F."/>
            <person name="Bergeron E."/>
            <person name="Dubost A."/>
            <person name="Abrouk D."/>
            <person name="Rodriguez Nava V."/>
            <person name="Pujic P."/>
        </authorList>
    </citation>
    <scope>NUCLEOTIDE SEQUENCE [LARGE SCALE GENOMIC DNA]</scope>
    <source>
        <strain evidence="2 3">EML 446</strain>
    </source>
</reference>
<dbReference type="GO" id="GO:0016810">
    <property type="term" value="F:hydrolase activity, acting on carbon-nitrogen (but not peptide) bonds"/>
    <property type="evidence" value="ECO:0007669"/>
    <property type="project" value="InterPro"/>
</dbReference>
<accession>A0A5R8N936</accession>
<dbReference type="SUPFAM" id="SSF51556">
    <property type="entry name" value="Metallo-dependent hydrolases"/>
    <property type="match status" value="1"/>
</dbReference>
<dbReference type="InterPro" id="IPR032466">
    <property type="entry name" value="Metal_Hydrolase"/>
</dbReference>
<gene>
    <name evidence="2" type="ORF">FEK34_29560</name>
</gene>
<sequence>MSTYIITAPRVLTGCGATHAPGAVVVDESKIAWVGPASDLPGDWQGGGVERIDPPEATVLPGLIDAHVHLAFGGAIYPLAAVQATTQLDVAATIRAELAELVAAGVTTVRDLGAPRYTDIDTLTRLHNRPRVLTATIPLTVAGGHCHGLGGAVDTLTGIRDLVAANAARGADWIKIMGSGGFTTGAASSPYEPQFTDIQVRAAVDAAHDHGLPVAVHAHGTAAIRQAVAAGVDSIEHCTWMTVDGFDLDHGVVREIADRGIHVCPTINHLARSAAGRLPWPVRRDHLRVMLDAGVQLIPGSDAGIPHTPPRRYPHSLPIYLDLGLSPAAVIDLATRHAAEALRIGHLTGTLAAGLSADLIAVPGDPTRDLNLLTRPILTMAAGHMHYADATPEAEEDTST</sequence>
<dbReference type="PANTHER" id="PTHR43135:SF3">
    <property type="entry name" value="ALPHA-D-RIBOSE 1-METHYLPHOSPHONATE 5-TRIPHOSPHATE DIPHOSPHATASE"/>
    <property type="match status" value="1"/>
</dbReference>
<organism evidence="2 3">
    <name type="scientific">Nocardia cyriacigeorgica</name>
    <dbReference type="NCBI Taxonomy" id="135487"/>
    <lineage>
        <taxon>Bacteria</taxon>
        <taxon>Bacillati</taxon>
        <taxon>Actinomycetota</taxon>
        <taxon>Actinomycetes</taxon>
        <taxon>Mycobacteriales</taxon>
        <taxon>Nocardiaceae</taxon>
        <taxon>Nocardia</taxon>
    </lineage>
</organism>
<keyword evidence="2" id="KW-0378">Hydrolase</keyword>
<dbReference type="PANTHER" id="PTHR43135">
    <property type="entry name" value="ALPHA-D-RIBOSE 1-METHYLPHOSPHONATE 5-TRIPHOSPHATE DIPHOSPHATASE"/>
    <property type="match status" value="1"/>
</dbReference>
<dbReference type="InterPro" id="IPR057744">
    <property type="entry name" value="OTAase-like"/>
</dbReference>
<dbReference type="CDD" id="cd01299">
    <property type="entry name" value="Met_dep_hydrolase_A"/>
    <property type="match status" value="1"/>
</dbReference>
<feature type="domain" description="Amidohydrolase-related" evidence="1">
    <location>
        <begin position="58"/>
        <end position="383"/>
    </location>
</feature>
<evidence type="ECO:0000313" key="2">
    <source>
        <dbReference type="EMBL" id="TLF72211.1"/>
    </source>
</evidence>
<dbReference type="SUPFAM" id="SSF51338">
    <property type="entry name" value="Composite domain of metallo-dependent hydrolases"/>
    <property type="match status" value="2"/>
</dbReference>
<comment type="caution">
    <text evidence="2">The sequence shown here is derived from an EMBL/GenBank/DDBJ whole genome shotgun (WGS) entry which is preliminary data.</text>
</comment>
<dbReference type="Pfam" id="PF01979">
    <property type="entry name" value="Amidohydro_1"/>
    <property type="match status" value="1"/>
</dbReference>
<dbReference type="AlphaFoldDB" id="A0A5R8N936"/>
<dbReference type="InterPro" id="IPR011059">
    <property type="entry name" value="Metal-dep_hydrolase_composite"/>
</dbReference>
<dbReference type="EMBL" id="VBUT01000019">
    <property type="protein sequence ID" value="TLF72211.1"/>
    <property type="molecule type" value="Genomic_DNA"/>
</dbReference>
<dbReference type="InterPro" id="IPR051781">
    <property type="entry name" value="Metallo-dep_Hydrolase"/>
</dbReference>
<dbReference type="Gene3D" id="2.30.40.10">
    <property type="entry name" value="Urease, subunit C, domain 1"/>
    <property type="match status" value="1"/>
</dbReference>
<name>A0A5R8N936_9NOCA</name>
<dbReference type="RefSeq" id="WP_138453257.1">
    <property type="nucleotide sequence ID" value="NZ_JADLQD010000007.1"/>
</dbReference>
<evidence type="ECO:0000313" key="3">
    <source>
        <dbReference type="Proteomes" id="UP000306378"/>
    </source>
</evidence>
<dbReference type="Proteomes" id="UP000306378">
    <property type="component" value="Unassembled WGS sequence"/>
</dbReference>
<proteinExistence type="predicted"/>
<dbReference type="Gene3D" id="3.20.20.140">
    <property type="entry name" value="Metal-dependent hydrolases"/>
    <property type="match status" value="1"/>
</dbReference>
<dbReference type="InterPro" id="IPR006680">
    <property type="entry name" value="Amidohydro-rel"/>
</dbReference>
<protein>
    <submittedName>
        <fullName evidence="2">Amidohydrolase family protein</fullName>
    </submittedName>
</protein>
<evidence type="ECO:0000259" key="1">
    <source>
        <dbReference type="Pfam" id="PF01979"/>
    </source>
</evidence>